<protein>
    <recommendedName>
        <fullName evidence="5">PGF-pre-PGF domain-containing protein</fullName>
    </recommendedName>
</protein>
<comment type="caution">
    <text evidence="3">The sequence shown here is derived from an EMBL/GenBank/DDBJ whole genome shotgun (WGS) entry which is preliminary data.</text>
</comment>
<evidence type="ECO:0008006" key="5">
    <source>
        <dbReference type="Google" id="ProtNLM"/>
    </source>
</evidence>
<feature type="transmembrane region" description="Helical" evidence="2">
    <location>
        <begin position="369"/>
        <end position="388"/>
    </location>
</feature>
<keyword evidence="2" id="KW-0472">Membrane</keyword>
<gene>
    <name evidence="3" type="ORF">FTO68_11705</name>
</gene>
<name>A0ABD4TNQ5_9EURY</name>
<feature type="compositionally biased region" description="Low complexity" evidence="1">
    <location>
        <begin position="204"/>
        <end position="217"/>
    </location>
</feature>
<dbReference type="AlphaFoldDB" id="A0ABD4TNQ5"/>
<evidence type="ECO:0000313" key="3">
    <source>
        <dbReference type="EMBL" id="MCQ1539633.1"/>
    </source>
</evidence>
<evidence type="ECO:0000313" key="4">
    <source>
        <dbReference type="Proteomes" id="UP001524383"/>
    </source>
</evidence>
<reference evidence="3 4" key="1">
    <citation type="submission" date="2019-08" db="EMBL/GenBank/DDBJ databases">
        <authorList>
            <person name="Chen S.-C."/>
            <person name="Lai M.-C."/>
            <person name="You Y.-T."/>
        </authorList>
    </citation>
    <scope>NUCLEOTIDE SEQUENCE [LARGE SCALE GENOMIC DNA]</scope>
    <source>
        <strain evidence="3 4">P2F9704a</strain>
    </source>
</reference>
<feature type="region of interest" description="Disordered" evidence="1">
    <location>
        <begin position="340"/>
        <end position="363"/>
    </location>
</feature>
<accession>A0ABD4TNQ5</accession>
<evidence type="ECO:0000256" key="2">
    <source>
        <dbReference type="SAM" id="Phobius"/>
    </source>
</evidence>
<organism evidence="3 4">
    <name type="scientific">Methanocalculus taiwanensis</name>
    <dbReference type="NCBI Taxonomy" id="106207"/>
    <lineage>
        <taxon>Archaea</taxon>
        <taxon>Methanobacteriati</taxon>
        <taxon>Methanobacteriota</taxon>
        <taxon>Stenosarchaea group</taxon>
        <taxon>Methanomicrobia</taxon>
        <taxon>Methanomicrobiales</taxon>
        <taxon>Methanocalculaceae</taxon>
        <taxon>Methanocalculus</taxon>
    </lineage>
</organism>
<evidence type="ECO:0000256" key="1">
    <source>
        <dbReference type="SAM" id="MobiDB-lite"/>
    </source>
</evidence>
<dbReference type="EMBL" id="VOTZ01000064">
    <property type="protein sequence ID" value="MCQ1539633.1"/>
    <property type="molecule type" value="Genomic_DNA"/>
</dbReference>
<feature type="region of interest" description="Disordered" evidence="1">
    <location>
        <begin position="191"/>
        <end position="218"/>
    </location>
</feature>
<proteinExistence type="predicted"/>
<keyword evidence="4" id="KW-1185">Reference proteome</keyword>
<dbReference type="RefSeq" id="WP_255333607.1">
    <property type="nucleotide sequence ID" value="NZ_VOTZ01000064.1"/>
</dbReference>
<dbReference type="Proteomes" id="UP001524383">
    <property type="component" value="Unassembled WGS sequence"/>
</dbReference>
<sequence>MFSIFLLALTAPVQAVSVSISPQQIEEGDTITIAISGLTNGSVFALRMESAIELDDGTSEFTYQANQVTVPFALNNPRVNLLASPVIEAGLEASDGGVIRRIIQEAHEDEVSLFQRLDSMPAGTMNRMKAFGIVVDNATYVDMTLELSGTKEGPDSGSITFGLEGISDGSARIIVLVDGSQVMNQEVVIGTPTITPTPRPTAPPTSSSSGGQSGQPAVDGVIVSSLDNKVRLTTLETSIADARVEDIRIIQSEPMNLPSGWKALSDLYIITPADVTFTPHAELSFQSNNEGEVPFIATYANNEWRMVPSRFVGSYLVTEIGTSGQYALLTYHVADQPQIETPESTQAAATPSGTVPVDSTQVPPTQESAGGLLALIGAGIVGISILCVTRRQ</sequence>
<keyword evidence="2" id="KW-0812">Transmembrane</keyword>
<keyword evidence="2" id="KW-1133">Transmembrane helix</keyword>